<comment type="caution">
    <text evidence="2">The sequence shown here is derived from an EMBL/GenBank/DDBJ whole genome shotgun (WGS) entry which is preliminary data.</text>
</comment>
<evidence type="ECO:0000256" key="1">
    <source>
        <dbReference type="SAM" id="MobiDB-lite"/>
    </source>
</evidence>
<reference evidence="2" key="1">
    <citation type="submission" date="2021-07" db="EMBL/GenBank/DDBJ databases">
        <authorList>
            <person name="Branca A.L. A."/>
        </authorList>
    </citation>
    <scope>NUCLEOTIDE SEQUENCE</scope>
</reference>
<feature type="region of interest" description="Disordered" evidence="1">
    <location>
        <begin position="130"/>
        <end position="288"/>
    </location>
</feature>
<dbReference type="OrthoDB" id="25498at2759"/>
<dbReference type="Proteomes" id="UP001152592">
    <property type="component" value="Unassembled WGS sequence"/>
</dbReference>
<proteinExistence type="predicted"/>
<organism evidence="2 3">
    <name type="scientific">Penicillium salamii</name>
    <dbReference type="NCBI Taxonomy" id="1612424"/>
    <lineage>
        <taxon>Eukaryota</taxon>
        <taxon>Fungi</taxon>
        <taxon>Dikarya</taxon>
        <taxon>Ascomycota</taxon>
        <taxon>Pezizomycotina</taxon>
        <taxon>Eurotiomycetes</taxon>
        <taxon>Eurotiomycetidae</taxon>
        <taxon>Eurotiales</taxon>
        <taxon>Aspergillaceae</taxon>
        <taxon>Penicillium</taxon>
    </lineage>
</organism>
<accession>A0A9W4N6P3</accession>
<name>A0A9W4N6P3_9EURO</name>
<feature type="region of interest" description="Disordered" evidence="1">
    <location>
        <begin position="1"/>
        <end position="28"/>
    </location>
</feature>
<sequence>MPFPATPPIRLSNSSAHRNRPQFASTPRFLLSQSATQTNEDHDIIDDAEPHLTRHNTQIFPASQAICSRQREVIDDVDHVEEIRDGLFGFRERTNAPDDVIDSTPPEEDECPGFLDAEFDALFAPLRDGNKRRRVERDATSTRLTQTDAISSSPPPPQTADSQSDAIHTPYVSRHSPAPWQMGTMRTPAPSSARPLAPPASTPGDANTPFRGRPRFMLSSAVKPPSSQSAPKFKPSTPAISPPERRKPTFVLPRSPSPNPDAGDIPAPFSPTSRTLNRRGRKRGVMPNYVPGGMAAQLRSWVLEMGAKREQLPKPVLAQSSDPQAEMPSPEELARYLVAARVTNINHTKTSGCGSVAFVKANPVTGHQMQDIDAKDGLNILVMGPPRSKPDLCLGSPGLLPQRGDLVGIHRGLTWTLKLGPVPSQVQNTNDTPIHMPPDALPADQGQNDPKEPWLVAMEWDLIHVPASS</sequence>
<evidence type="ECO:0000313" key="2">
    <source>
        <dbReference type="EMBL" id="CAG8281272.1"/>
    </source>
</evidence>
<feature type="compositionally biased region" description="Polar residues" evidence="1">
    <location>
        <begin position="141"/>
        <end position="152"/>
    </location>
</feature>
<feature type="region of interest" description="Disordered" evidence="1">
    <location>
        <begin position="430"/>
        <end position="449"/>
    </location>
</feature>
<feature type="compositionally biased region" description="Low complexity" evidence="1">
    <location>
        <begin position="186"/>
        <end position="195"/>
    </location>
</feature>
<protein>
    <submittedName>
        <fullName evidence="2">Uncharacterized protein</fullName>
    </submittedName>
</protein>
<evidence type="ECO:0000313" key="3">
    <source>
        <dbReference type="Proteomes" id="UP001152592"/>
    </source>
</evidence>
<gene>
    <name evidence="2" type="ORF">PSALAMII_LOCUS1394</name>
</gene>
<dbReference type="EMBL" id="CAJVPD010000055">
    <property type="protein sequence ID" value="CAG8281272.1"/>
    <property type="molecule type" value="Genomic_DNA"/>
</dbReference>
<dbReference type="AlphaFoldDB" id="A0A9W4N6P3"/>